<evidence type="ECO:0000256" key="5">
    <source>
        <dbReference type="ARBA" id="ARBA00047475"/>
    </source>
</evidence>
<evidence type="ECO:0000256" key="1">
    <source>
        <dbReference type="ARBA" id="ARBA00009995"/>
    </source>
</evidence>
<comment type="catalytic activity">
    <reaction evidence="5 7">
        <text>glucuronate acceptor + UDP-alpha-D-glucuronate = acceptor beta-D-glucuronoside + UDP + H(+)</text>
        <dbReference type="Rhea" id="RHEA:21032"/>
        <dbReference type="ChEBI" id="CHEBI:15378"/>
        <dbReference type="ChEBI" id="CHEBI:58052"/>
        <dbReference type="ChEBI" id="CHEBI:58223"/>
        <dbReference type="ChEBI" id="CHEBI:132367"/>
        <dbReference type="ChEBI" id="CHEBI:132368"/>
        <dbReference type="EC" id="2.4.1.17"/>
    </reaction>
</comment>
<evidence type="ECO:0000256" key="2">
    <source>
        <dbReference type="ARBA" id="ARBA00022676"/>
    </source>
</evidence>
<dbReference type="PANTHER" id="PTHR48043">
    <property type="entry name" value="EG:EG0003.4 PROTEIN-RELATED"/>
    <property type="match status" value="1"/>
</dbReference>
<name>A0A0B1T830_OESDE</name>
<dbReference type="EC" id="2.4.1.17" evidence="7"/>
<protein>
    <recommendedName>
        <fullName evidence="7">UDP-glucuronosyltransferase</fullName>
        <ecNumber evidence="7">2.4.1.17</ecNumber>
    </recommendedName>
</protein>
<comment type="similarity">
    <text evidence="1 6">Belongs to the UDP-glycosyltransferase family.</text>
</comment>
<evidence type="ECO:0000256" key="6">
    <source>
        <dbReference type="RuleBase" id="RU003718"/>
    </source>
</evidence>
<dbReference type="InterPro" id="IPR002213">
    <property type="entry name" value="UDP_glucos_trans"/>
</dbReference>
<dbReference type="GO" id="GO:0016020">
    <property type="term" value="C:membrane"/>
    <property type="evidence" value="ECO:0007669"/>
    <property type="project" value="UniProtKB-SubCell"/>
</dbReference>
<organism evidence="8 9">
    <name type="scientific">Oesophagostomum dentatum</name>
    <name type="common">Nodular worm</name>
    <dbReference type="NCBI Taxonomy" id="61180"/>
    <lineage>
        <taxon>Eukaryota</taxon>
        <taxon>Metazoa</taxon>
        <taxon>Ecdysozoa</taxon>
        <taxon>Nematoda</taxon>
        <taxon>Chromadorea</taxon>
        <taxon>Rhabditida</taxon>
        <taxon>Rhabditina</taxon>
        <taxon>Rhabditomorpha</taxon>
        <taxon>Strongyloidea</taxon>
        <taxon>Strongylidae</taxon>
        <taxon>Oesophagostomum</taxon>
    </lineage>
</organism>
<feature type="transmembrane region" description="Helical" evidence="7">
    <location>
        <begin position="176"/>
        <end position="201"/>
    </location>
</feature>
<dbReference type="SUPFAM" id="SSF53756">
    <property type="entry name" value="UDP-Glycosyltransferase/glycogen phosphorylase"/>
    <property type="match status" value="1"/>
</dbReference>
<dbReference type="Gene3D" id="3.40.50.2000">
    <property type="entry name" value="Glycogen Phosphorylase B"/>
    <property type="match status" value="1"/>
</dbReference>
<keyword evidence="2 6" id="KW-0328">Glycosyltransferase</keyword>
<dbReference type="Pfam" id="PF00201">
    <property type="entry name" value="UDPGT"/>
    <property type="match status" value="1"/>
</dbReference>
<evidence type="ECO:0000313" key="8">
    <source>
        <dbReference type="EMBL" id="KHJ93688.1"/>
    </source>
</evidence>
<keyword evidence="7" id="KW-0472">Membrane</keyword>
<dbReference type="OrthoDB" id="5835829at2759"/>
<proteinExistence type="inferred from homology"/>
<keyword evidence="9" id="KW-1185">Reference proteome</keyword>
<dbReference type="InterPro" id="IPR035595">
    <property type="entry name" value="UDP_glycos_trans_CS"/>
</dbReference>
<comment type="subcellular location">
    <subcellularLocation>
        <location evidence="7">Membrane</location>
        <topology evidence="7">Single-pass membrane protein</topology>
    </subcellularLocation>
</comment>
<keyword evidence="7" id="KW-0812">Transmembrane</keyword>
<evidence type="ECO:0000256" key="7">
    <source>
        <dbReference type="RuleBase" id="RU362059"/>
    </source>
</evidence>
<sequence>FHGGAEGSSSDIISAFTTFLNVTFIWKYEGDDILFGDYSNIHPMKWIPQEDLLADKRLSLFITHGGANSLMEAMQYGKPVIAIPLFYDQPLNSQAIRRIGIGTVIDRNKFNRKSLTDAIQKTLYDKEIKRQAEFVAYMLKGRPQHCRSEVAKWAEAIIKYGRMDHLILHSRNMGFIQYYCLDIIACFISAAVVVIAVVLWLRKRVRLILKVSKVKFE</sequence>
<evidence type="ECO:0000256" key="4">
    <source>
        <dbReference type="ARBA" id="ARBA00022729"/>
    </source>
</evidence>
<dbReference type="EMBL" id="KN550651">
    <property type="protein sequence ID" value="KHJ93688.1"/>
    <property type="molecule type" value="Genomic_DNA"/>
</dbReference>
<dbReference type="CDD" id="cd03784">
    <property type="entry name" value="GT1_Gtf-like"/>
    <property type="match status" value="1"/>
</dbReference>
<reference evidence="8 9" key="1">
    <citation type="submission" date="2014-03" db="EMBL/GenBank/DDBJ databases">
        <title>Draft genome of the hookworm Oesophagostomum dentatum.</title>
        <authorList>
            <person name="Mitreva M."/>
        </authorList>
    </citation>
    <scope>NUCLEOTIDE SEQUENCE [LARGE SCALE GENOMIC DNA]</scope>
    <source>
        <strain evidence="8 9">OD-Hann</strain>
    </source>
</reference>
<dbReference type="InterPro" id="IPR050271">
    <property type="entry name" value="UDP-glycosyltransferase"/>
</dbReference>
<accession>A0A0B1T830</accession>
<dbReference type="AlphaFoldDB" id="A0A0B1T830"/>
<keyword evidence="4" id="KW-0732">Signal</keyword>
<dbReference type="PROSITE" id="PS00375">
    <property type="entry name" value="UDPGT"/>
    <property type="match status" value="1"/>
</dbReference>
<feature type="non-terminal residue" evidence="8">
    <location>
        <position position="1"/>
    </location>
</feature>
<evidence type="ECO:0000313" key="9">
    <source>
        <dbReference type="Proteomes" id="UP000053660"/>
    </source>
</evidence>
<keyword evidence="7" id="KW-1133">Transmembrane helix</keyword>
<dbReference type="Proteomes" id="UP000053660">
    <property type="component" value="Unassembled WGS sequence"/>
</dbReference>
<dbReference type="GO" id="GO:0015020">
    <property type="term" value="F:glucuronosyltransferase activity"/>
    <property type="evidence" value="ECO:0007669"/>
    <property type="project" value="UniProtKB-EC"/>
</dbReference>
<evidence type="ECO:0000256" key="3">
    <source>
        <dbReference type="ARBA" id="ARBA00022679"/>
    </source>
</evidence>
<dbReference type="PANTHER" id="PTHR48043:SF145">
    <property type="entry name" value="FI06409P-RELATED"/>
    <property type="match status" value="1"/>
</dbReference>
<gene>
    <name evidence="8" type="ORF">OESDEN_06393</name>
</gene>
<keyword evidence="3 6" id="KW-0808">Transferase</keyword>